<dbReference type="Proteomes" id="UP000231857">
    <property type="component" value="Unassembled WGS sequence"/>
</dbReference>
<comment type="caution">
    <text evidence="1">The sequence shown here is derived from an EMBL/GenBank/DDBJ whole genome shotgun (WGS) entry which is preliminary data.</text>
</comment>
<gene>
    <name evidence="1" type="ORF">CH363_18745</name>
</gene>
<dbReference type="EMBL" id="NPEI01000018">
    <property type="protein sequence ID" value="PKA14437.1"/>
    <property type="molecule type" value="Genomic_DNA"/>
</dbReference>
<dbReference type="RefSeq" id="WP_100725165.1">
    <property type="nucleotide sequence ID" value="NZ_NPEG01000019.1"/>
</dbReference>
<proteinExistence type="predicted"/>
<accession>A0ABX4PIC5</accession>
<dbReference type="InterPro" id="IPR025113">
    <property type="entry name" value="TRL-like"/>
</dbReference>
<dbReference type="Pfam" id="PF13146">
    <property type="entry name" value="TRL"/>
    <property type="match status" value="1"/>
</dbReference>
<organism evidence="1 2">
    <name type="scientific">Leptospira haakeii</name>
    <dbReference type="NCBI Taxonomy" id="2023198"/>
    <lineage>
        <taxon>Bacteria</taxon>
        <taxon>Pseudomonadati</taxon>
        <taxon>Spirochaetota</taxon>
        <taxon>Spirochaetia</taxon>
        <taxon>Leptospirales</taxon>
        <taxon>Leptospiraceae</taxon>
        <taxon>Leptospira</taxon>
    </lineage>
</organism>
<reference evidence="1 2" key="1">
    <citation type="submission" date="2017-07" db="EMBL/GenBank/DDBJ databases">
        <title>Leptospira spp. isolated from tropical soils.</title>
        <authorList>
            <person name="Thibeaux R."/>
            <person name="Iraola G."/>
            <person name="Ferres I."/>
            <person name="Bierque E."/>
            <person name="Girault D."/>
            <person name="Soupe-Gilbert M.-E."/>
            <person name="Picardeau M."/>
            <person name="Goarant C."/>
        </authorList>
    </citation>
    <scope>NUCLEOTIDE SEQUENCE [LARGE SCALE GENOMIC DNA]</scope>
    <source>
        <strain evidence="1 2">ATI7-C-A2</strain>
    </source>
</reference>
<name>A0ABX4PIC5_9LEPT</name>
<protein>
    <recommendedName>
        <fullName evidence="3">TRL-like family protein</fullName>
    </recommendedName>
</protein>
<evidence type="ECO:0000313" key="1">
    <source>
        <dbReference type="EMBL" id="PKA14437.1"/>
    </source>
</evidence>
<sequence>MIRGSFCKNTTQLSVLLIILSIHLLGLNCMSLGDSYRPIPGLLYNSVSFDGDFNPQNSVRPLRFGKGCVHHIFRIYSWGDAAAGSIAWRELITKISYIDHSVTDFFIFYGRYCTYVYGE</sequence>
<keyword evidence="2" id="KW-1185">Reference proteome</keyword>
<evidence type="ECO:0000313" key="2">
    <source>
        <dbReference type="Proteomes" id="UP000231857"/>
    </source>
</evidence>
<evidence type="ECO:0008006" key="3">
    <source>
        <dbReference type="Google" id="ProtNLM"/>
    </source>
</evidence>